<dbReference type="AlphaFoldDB" id="A0A6L9SAC7"/>
<evidence type="ECO:0000259" key="1">
    <source>
        <dbReference type="Pfam" id="PF14355"/>
    </source>
</evidence>
<name>A0A6L9SAC7_9ACTN</name>
<accession>A0A6L9SAC7</accession>
<evidence type="ECO:0000313" key="3">
    <source>
        <dbReference type="Proteomes" id="UP000475214"/>
    </source>
</evidence>
<comment type="caution">
    <text evidence="2">The sequence shown here is derived from an EMBL/GenBank/DDBJ whole genome shotgun (WGS) entry which is preliminary data.</text>
</comment>
<protein>
    <submittedName>
        <fullName evidence="2">Abortive infection family protein</fullName>
    </submittedName>
</protein>
<evidence type="ECO:0000313" key="2">
    <source>
        <dbReference type="EMBL" id="NEE01512.1"/>
    </source>
</evidence>
<feature type="domain" description="Abortive infection protein-like C-terminal" evidence="1">
    <location>
        <begin position="186"/>
        <end position="260"/>
    </location>
</feature>
<gene>
    <name evidence="2" type="ORF">G1H10_15170</name>
</gene>
<dbReference type="InterPro" id="IPR026001">
    <property type="entry name" value="Abi-like_C"/>
</dbReference>
<dbReference type="Pfam" id="PF14355">
    <property type="entry name" value="Abi_C"/>
    <property type="match status" value="1"/>
</dbReference>
<reference evidence="2 3" key="1">
    <citation type="submission" date="2020-02" db="EMBL/GenBank/DDBJ databases">
        <authorList>
            <person name="Li X.-J."/>
            <person name="Han X.-M."/>
        </authorList>
    </citation>
    <scope>NUCLEOTIDE SEQUENCE [LARGE SCALE GENOMIC DNA]</scope>
    <source>
        <strain evidence="2 3">CCTCC AB 2017055</strain>
    </source>
</reference>
<dbReference type="EMBL" id="JAAGOA010000010">
    <property type="protein sequence ID" value="NEE01512.1"/>
    <property type="molecule type" value="Genomic_DNA"/>
</dbReference>
<proteinExistence type="predicted"/>
<keyword evidence="3" id="KW-1185">Reference proteome</keyword>
<sequence>MPSPPVSSEIAAALGKFFFAGAGPSHSTLTRAFLNTGYGQDDPYDEAAGAPNKQQRVLAVVNAARRRPAGARRLVDELLTALRMEGCLEDPSLTSQRQALGRALSRAGWALDADGYMTTVGVINLETGGRSALDEQLARLQRNSEDPAALLGGAKDLLESISKFVLEERMMLPDRRLDFDEALHLALDQLGLLPKLVDTEVPGAKQLRAIYQSAKTTASTVNELRNLQGTGHGRTLPTGVNAEAGRYVIREAAHVAELMLAAHDRQMGRSE</sequence>
<dbReference type="Proteomes" id="UP000475214">
    <property type="component" value="Unassembled WGS sequence"/>
</dbReference>
<organism evidence="2 3">
    <name type="scientific">Phytoactinopolyspora halotolerans</name>
    <dbReference type="NCBI Taxonomy" id="1981512"/>
    <lineage>
        <taxon>Bacteria</taxon>
        <taxon>Bacillati</taxon>
        <taxon>Actinomycetota</taxon>
        <taxon>Actinomycetes</taxon>
        <taxon>Jiangellales</taxon>
        <taxon>Jiangellaceae</taxon>
        <taxon>Phytoactinopolyspora</taxon>
    </lineage>
</organism>
<dbReference type="RefSeq" id="WP_163739248.1">
    <property type="nucleotide sequence ID" value="NZ_JAAGOA010000010.1"/>
</dbReference>